<dbReference type="Gene3D" id="3.40.190.10">
    <property type="entry name" value="Periplasmic binding protein-like II"/>
    <property type="match status" value="2"/>
</dbReference>
<keyword evidence="2 3" id="KW-0732">Signal</keyword>
<keyword evidence="6" id="KW-1185">Reference proteome</keyword>
<evidence type="ECO:0000313" key="5">
    <source>
        <dbReference type="EMBL" id="ARU59274.1"/>
    </source>
</evidence>
<dbReference type="AlphaFoldDB" id="A0A1Y0IIQ6"/>
<reference evidence="5 6" key="1">
    <citation type="submission" date="2017-05" db="EMBL/GenBank/DDBJ databases">
        <title>Genomic insights into alkan degradation activity of Oleiphilus messinensis.</title>
        <authorList>
            <person name="Kozyavkin S.A."/>
            <person name="Slesarev A.I."/>
            <person name="Golyshin P.N."/>
            <person name="Korzhenkov A."/>
            <person name="Golyshina O.N."/>
            <person name="Toshchakov S.V."/>
        </authorList>
    </citation>
    <scope>NUCLEOTIDE SEQUENCE [LARGE SCALE GENOMIC DNA]</scope>
    <source>
        <strain evidence="5 6">ME102</strain>
    </source>
</reference>
<dbReference type="InterPro" id="IPR001638">
    <property type="entry name" value="Solute-binding_3/MltF_N"/>
</dbReference>
<dbReference type="PANTHER" id="PTHR35936:SF25">
    <property type="entry name" value="ABC TRANSPORTER SUBSTRATE-BINDING PROTEIN"/>
    <property type="match status" value="1"/>
</dbReference>
<dbReference type="PANTHER" id="PTHR35936">
    <property type="entry name" value="MEMBRANE-BOUND LYTIC MUREIN TRANSGLYCOSYLASE F"/>
    <property type="match status" value="1"/>
</dbReference>
<evidence type="ECO:0000259" key="4">
    <source>
        <dbReference type="SMART" id="SM00062"/>
    </source>
</evidence>
<dbReference type="Proteomes" id="UP000196027">
    <property type="component" value="Chromosome"/>
</dbReference>
<comment type="similarity">
    <text evidence="1">Belongs to the bacterial solute-binding protein 3 family.</text>
</comment>
<feature type="signal peptide" evidence="3">
    <location>
        <begin position="1"/>
        <end position="25"/>
    </location>
</feature>
<feature type="domain" description="Solute-binding protein family 3/N-terminal" evidence="4">
    <location>
        <begin position="30"/>
        <end position="263"/>
    </location>
</feature>
<gene>
    <name evidence="5" type="ORF">OLMES_5294</name>
</gene>
<accession>A0A1Y0IIQ6</accession>
<sequence length="296" mass="33424">MPYIEKMGLSYLALILFCIANLAHASCSKTIVVNQASWKPYMYTDLSGKHAGLDHELVKHILTLAGCDFEFVEFPSRRALFELEKGRIDMVAGASITPEREIYGRFTTSYRDETMVIFIRRQNQGHFPAVNLEQMLDTHQIIMGAVIGAYYGEQFSRLNQKKLTQNNQLILMKNNKNLLSLLSLNRIDAAVGDKISLSVMANEMGIGEDFAVHDLILNQDFVHLLLSKRSTTVEDLHKINKAIEVFTQSDVYTDLLSRYGLQRNRGQNREELKLGDDALGYIYSPAHHSGSSIGSF</sequence>
<evidence type="ECO:0000256" key="1">
    <source>
        <dbReference type="ARBA" id="ARBA00010333"/>
    </source>
</evidence>
<evidence type="ECO:0000313" key="6">
    <source>
        <dbReference type="Proteomes" id="UP000196027"/>
    </source>
</evidence>
<dbReference type="KEGG" id="ome:OLMES_5294"/>
<name>A0A1Y0IIQ6_9GAMM</name>
<organism evidence="5 6">
    <name type="scientific">Oleiphilus messinensis</name>
    <dbReference type="NCBI Taxonomy" id="141451"/>
    <lineage>
        <taxon>Bacteria</taxon>
        <taxon>Pseudomonadati</taxon>
        <taxon>Pseudomonadota</taxon>
        <taxon>Gammaproteobacteria</taxon>
        <taxon>Oceanospirillales</taxon>
        <taxon>Oleiphilaceae</taxon>
        <taxon>Oleiphilus</taxon>
    </lineage>
</organism>
<evidence type="ECO:0000256" key="2">
    <source>
        <dbReference type="ARBA" id="ARBA00022729"/>
    </source>
</evidence>
<dbReference type="SUPFAM" id="SSF53850">
    <property type="entry name" value="Periplasmic binding protein-like II"/>
    <property type="match status" value="1"/>
</dbReference>
<protein>
    <submittedName>
        <fullName evidence="5">Amino acid ABC transporter periplasmic protein</fullName>
    </submittedName>
</protein>
<dbReference type="Pfam" id="PF00497">
    <property type="entry name" value="SBP_bac_3"/>
    <property type="match status" value="1"/>
</dbReference>
<dbReference type="SMART" id="SM00062">
    <property type="entry name" value="PBPb"/>
    <property type="match status" value="1"/>
</dbReference>
<evidence type="ECO:0000256" key="3">
    <source>
        <dbReference type="SAM" id="SignalP"/>
    </source>
</evidence>
<dbReference type="OrthoDB" id="9768183at2"/>
<feature type="chain" id="PRO_5013163642" evidence="3">
    <location>
        <begin position="26"/>
        <end position="296"/>
    </location>
</feature>
<dbReference type="RefSeq" id="WP_087463965.1">
    <property type="nucleotide sequence ID" value="NZ_CP021425.1"/>
</dbReference>
<dbReference type="EMBL" id="CP021425">
    <property type="protein sequence ID" value="ARU59274.1"/>
    <property type="molecule type" value="Genomic_DNA"/>
</dbReference>
<proteinExistence type="inferred from homology"/>